<evidence type="ECO:0008006" key="3">
    <source>
        <dbReference type="Google" id="ProtNLM"/>
    </source>
</evidence>
<reference evidence="2" key="1">
    <citation type="submission" date="2017-01" db="EMBL/GenBank/DDBJ databases">
        <authorList>
            <person name="Varghese N."/>
            <person name="Submissions S."/>
        </authorList>
    </citation>
    <scope>NUCLEOTIDE SEQUENCE [LARGE SCALE GENOMIC DNA]</scope>
    <source>
        <strain evidence="2">LP100</strain>
    </source>
</reference>
<keyword evidence="2" id="KW-1185">Reference proteome</keyword>
<dbReference type="AlphaFoldDB" id="A0A1R3XPU1"/>
<gene>
    <name evidence="1" type="ORF">SAMN05444128_3356</name>
</gene>
<dbReference type="STRING" id="1317125.SAMN05444128_3356"/>
<proteinExistence type="predicted"/>
<dbReference type="OrthoDB" id="1442826at2"/>
<organism evidence="1 2">
    <name type="scientific">Pontibacter indicus</name>
    <dbReference type="NCBI Taxonomy" id="1317125"/>
    <lineage>
        <taxon>Bacteria</taxon>
        <taxon>Pseudomonadati</taxon>
        <taxon>Bacteroidota</taxon>
        <taxon>Cytophagia</taxon>
        <taxon>Cytophagales</taxon>
        <taxon>Hymenobacteraceae</taxon>
        <taxon>Pontibacter</taxon>
    </lineage>
</organism>
<sequence length="110" mass="12600">MKLPLLLTSFFAKAARDPRLHRSHLCLYMALLAQRREAYFRAQRKELMRCARIGSRVTYHRCMRELARWGYIHYLPSYDPGAKSQVYIIPPGTEKKKGGGLVAPGRPAPA</sequence>
<accession>A0A1R3XPU1</accession>
<dbReference type="RefSeq" id="WP_076671147.1">
    <property type="nucleotide sequence ID" value="NZ_FTPP01000003.1"/>
</dbReference>
<evidence type="ECO:0000313" key="1">
    <source>
        <dbReference type="EMBL" id="SIT93956.1"/>
    </source>
</evidence>
<dbReference type="EMBL" id="FTPP01000003">
    <property type="protein sequence ID" value="SIT93956.1"/>
    <property type="molecule type" value="Genomic_DNA"/>
</dbReference>
<name>A0A1R3XPU1_9BACT</name>
<protein>
    <recommendedName>
        <fullName evidence="3">Helix-turn-helix domain-containing protein</fullName>
    </recommendedName>
</protein>
<dbReference type="Proteomes" id="UP000187181">
    <property type="component" value="Unassembled WGS sequence"/>
</dbReference>
<evidence type="ECO:0000313" key="2">
    <source>
        <dbReference type="Proteomes" id="UP000187181"/>
    </source>
</evidence>